<dbReference type="EMBL" id="JANCLV010000007">
    <property type="protein sequence ID" value="MCP9000346.1"/>
    <property type="molecule type" value="Genomic_DNA"/>
</dbReference>
<comment type="caution">
    <text evidence="2">The sequence shown here is derived from an EMBL/GenBank/DDBJ whole genome shotgun (WGS) entry which is preliminary data.</text>
</comment>
<dbReference type="Proteomes" id="UP001524318">
    <property type="component" value="Unassembled WGS sequence"/>
</dbReference>
<dbReference type="InterPro" id="IPR018310">
    <property type="entry name" value="Put_endonuclease_Z1-dom"/>
</dbReference>
<reference evidence="2 3" key="1">
    <citation type="submission" date="2022-06" db="EMBL/GenBank/DDBJ databases">
        <title>Pseudarthrobacter sp. strain RMG13 Genome sequencing and assembly.</title>
        <authorList>
            <person name="Kim I."/>
        </authorList>
    </citation>
    <scope>NUCLEOTIDE SEQUENCE [LARGE SCALE GENOMIC DNA]</scope>
    <source>
        <strain evidence="2 3">RMG13</strain>
    </source>
</reference>
<evidence type="ECO:0000313" key="3">
    <source>
        <dbReference type="Proteomes" id="UP001524318"/>
    </source>
</evidence>
<sequence>MEEFTDEILDYVGDPTALGPWARKGLIIGDVQSGKTQTYLGLLNKAADAGYRLIVLLAGNTESLRQQTQIRVDEGFLGKDSSRNVLRSGTGAAADRFVGVGRLNKQLTYATGMTTVVQDFLQASKDATSISVSEESPNPFIFVVKKNVHVLAALIDWTNDQPKSHGRIDLPLLLVDDESDYGSVNTGKEDDPTKTNFLIRKLLGKFSRNSYVAITATPFANILIDHNAETVNDGEVHPDLFPKDFVYGLEAPTNYVGAMKTFGTEDDVNNENVIDLHDVEPLLPLKHRQHHAIHSIPDSLRTAIRVYVVANAVRDLRGHEDKRRAMLINISRFKKVQMHLHELVKHELDVIKNALEAHAILYNEGVQNHIIDDLKSTFEAFYATAEFNWAEVLASLPSSVTEITVRTFNSDTEKLLKEQQQSAEMPKRVIAIGGDVLSRGLTLEGLMVSYYYRNVRAADTMMQMARWFGYRDEYEDLCRIWIDPGVAADYRFIADAVAELRSDLKLMRRQSLTPLDFGLSIRMHPGALLITAKNKSKSAAVEPKVISLIGRRIETSRLDSRKTTIRDNRDAAISLAETLTRTFGQSEETQRGYPRFADVPQGTVATFLDEYTAHKMDELFYGNSISKFVKNNKSAKFSSWDVVFVNGTKTVDSEESFGGVKIHPPRRTMTIGATEELLVSGKSSRLAGSDDLRKILDASLDESLNEGFKLEYEGKQIPESAIYQHLSKPTLLVYVLVPNFKDLPDKDRKKVASLEHERIVGIKLAFPGDRLDINNRDGDVRYLINTVAQQQWFVEYAGTDEDDDV</sequence>
<protein>
    <submittedName>
        <fullName evidence="2">Z1 domain-containing protein</fullName>
    </submittedName>
</protein>
<evidence type="ECO:0000259" key="1">
    <source>
        <dbReference type="Pfam" id="PF10593"/>
    </source>
</evidence>
<organism evidence="2 3">
    <name type="scientific">Pseudarthrobacter humi</name>
    <dbReference type="NCBI Taxonomy" id="2952523"/>
    <lineage>
        <taxon>Bacteria</taxon>
        <taxon>Bacillati</taxon>
        <taxon>Actinomycetota</taxon>
        <taxon>Actinomycetes</taxon>
        <taxon>Micrococcales</taxon>
        <taxon>Micrococcaceae</taxon>
        <taxon>Pseudarthrobacter</taxon>
    </lineage>
</organism>
<accession>A0ABT1LRC6</accession>
<proteinExistence type="predicted"/>
<name>A0ABT1LRC6_9MICC</name>
<gene>
    <name evidence="2" type="ORF">NFC73_11495</name>
</gene>
<keyword evidence="3" id="KW-1185">Reference proteome</keyword>
<feature type="domain" description="Putative endonuclease Z1" evidence="1">
    <location>
        <begin position="299"/>
        <end position="526"/>
    </location>
</feature>
<dbReference type="Pfam" id="PF10593">
    <property type="entry name" value="Z1"/>
    <property type="match status" value="1"/>
</dbReference>
<evidence type="ECO:0000313" key="2">
    <source>
        <dbReference type="EMBL" id="MCP9000346.1"/>
    </source>
</evidence>
<dbReference type="RefSeq" id="WP_254750300.1">
    <property type="nucleotide sequence ID" value="NZ_JANCLV010000007.1"/>
</dbReference>